<dbReference type="SUPFAM" id="SSF56281">
    <property type="entry name" value="Metallo-hydrolase/oxidoreductase"/>
    <property type="match status" value="1"/>
</dbReference>
<name>A0A1J5RAF1_9ZZZZ</name>
<protein>
    <submittedName>
        <fullName evidence="2">Metallo-beta-lactamase superfamily protein</fullName>
    </submittedName>
</protein>
<dbReference type="InterPro" id="IPR001279">
    <property type="entry name" value="Metallo-B-lactamas"/>
</dbReference>
<sequence length="260" mass="28815">MSIELYRDSQHTCLMFTDLVPEDADAVQANQFLIVDHGVGVLLDPGGNMTYNELNLTVRRHLDPQQLHYICASHADPDIIASLDRWMTSTRAKLVISQLWARFAPHFCKLGKTDDRVVAIADSGARLRYGRAELWLLPAHFLHAEGNFQFYDPISRILFSGDLGVSLLPGAEAAVPLDTLQPMPAGMEAFHRRYMVSNKILKLWVAMVRRLDVAMIVPQHGAPLRGAAIGQLLDWLDELSCGVDLMGADDYAPPSAALSL</sequence>
<reference evidence="2" key="1">
    <citation type="submission" date="2016-10" db="EMBL/GenBank/DDBJ databases">
        <title>Sequence of Gallionella enrichment culture.</title>
        <authorList>
            <person name="Poehlein A."/>
            <person name="Muehling M."/>
            <person name="Daniel R."/>
        </authorList>
    </citation>
    <scope>NUCLEOTIDE SEQUENCE</scope>
</reference>
<dbReference type="InterPro" id="IPR036866">
    <property type="entry name" value="RibonucZ/Hydroxyglut_hydro"/>
</dbReference>
<dbReference type="AlphaFoldDB" id="A0A1J5RAF1"/>
<evidence type="ECO:0000313" key="2">
    <source>
        <dbReference type="EMBL" id="OIQ89015.1"/>
    </source>
</evidence>
<dbReference type="EMBL" id="MLJW01000348">
    <property type="protein sequence ID" value="OIQ89015.1"/>
    <property type="molecule type" value="Genomic_DNA"/>
</dbReference>
<dbReference type="PANTHER" id="PTHR43041">
    <property type="entry name" value="HYDROLASE, METALLO-BETA-LACTAMASE SUPERFAMILY"/>
    <property type="match status" value="1"/>
</dbReference>
<dbReference type="PANTHER" id="PTHR43041:SF1">
    <property type="entry name" value="METALLO-BETA-LACTAMASE DOMAIN-CONTAINING PROTEIN"/>
    <property type="match status" value="1"/>
</dbReference>
<comment type="caution">
    <text evidence="2">The sequence shown here is derived from an EMBL/GenBank/DDBJ whole genome shotgun (WGS) entry which is preliminary data.</text>
</comment>
<dbReference type="Pfam" id="PF19583">
    <property type="entry name" value="ODP"/>
    <property type="match status" value="1"/>
</dbReference>
<organism evidence="2">
    <name type="scientific">mine drainage metagenome</name>
    <dbReference type="NCBI Taxonomy" id="410659"/>
    <lineage>
        <taxon>unclassified sequences</taxon>
        <taxon>metagenomes</taxon>
        <taxon>ecological metagenomes</taxon>
    </lineage>
</organism>
<evidence type="ECO:0000259" key="1">
    <source>
        <dbReference type="SMART" id="SM00849"/>
    </source>
</evidence>
<dbReference type="InterPro" id="IPR045761">
    <property type="entry name" value="ODP_dom"/>
</dbReference>
<dbReference type="Gene3D" id="3.60.15.10">
    <property type="entry name" value="Ribonuclease Z/Hydroxyacylglutathione hydrolase-like"/>
    <property type="match status" value="1"/>
</dbReference>
<proteinExistence type="predicted"/>
<accession>A0A1J5RAF1</accession>
<feature type="domain" description="Metallo-beta-lactamase" evidence="1">
    <location>
        <begin position="28"/>
        <end position="220"/>
    </location>
</feature>
<dbReference type="SMART" id="SM00849">
    <property type="entry name" value="Lactamase_B"/>
    <property type="match status" value="1"/>
</dbReference>
<gene>
    <name evidence="2" type="ORF">GALL_290900</name>
</gene>